<name>C8NIW2_9LACT</name>
<dbReference type="SUPFAM" id="SSF55331">
    <property type="entry name" value="Tautomerase/MIF"/>
    <property type="match status" value="1"/>
</dbReference>
<dbReference type="InterPro" id="IPR014347">
    <property type="entry name" value="Tautomerase/MIF_sf"/>
</dbReference>
<dbReference type="GeneID" id="78412385"/>
<dbReference type="RefSeq" id="WP_005606505.1">
    <property type="nucleotide sequence ID" value="NZ_CP102283.1"/>
</dbReference>
<evidence type="ECO:0000313" key="6">
    <source>
        <dbReference type="EMBL" id="EEW36509.1"/>
    </source>
</evidence>
<dbReference type="Pfam" id="PF01361">
    <property type="entry name" value="Tautomerase"/>
    <property type="match status" value="1"/>
</dbReference>
<dbReference type="InterPro" id="IPR004370">
    <property type="entry name" value="4-OT-like_dom"/>
</dbReference>
<evidence type="ECO:0000256" key="1">
    <source>
        <dbReference type="ARBA" id="ARBA00006723"/>
    </source>
</evidence>
<dbReference type="InterPro" id="IPR018191">
    <property type="entry name" value="4-OT"/>
</dbReference>
<dbReference type="GO" id="GO:0016853">
    <property type="term" value="F:isomerase activity"/>
    <property type="evidence" value="ECO:0007669"/>
    <property type="project" value="UniProtKB-UniRule"/>
</dbReference>
<dbReference type="AlphaFoldDB" id="C8NIW2"/>
<dbReference type="Proteomes" id="UP000005926">
    <property type="component" value="Unassembled WGS sequence"/>
</dbReference>
<evidence type="ECO:0000256" key="2">
    <source>
        <dbReference type="ARBA" id="ARBA00023235"/>
    </source>
</evidence>
<evidence type="ECO:0000259" key="5">
    <source>
        <dbReference type="Pfam" id="PF01361"/>
    </source>
</evidence>
<dbReference type="PANTHER" id="PTHR35530:SF1">
    <property type="entry name" value="2-HYDROXYMUCONATE TAUTOMERASE"/>
    <property type="match status" value="1"/>
</dbReference>
<dbReference type="STRING" id="638301.HMPREF0444_1857"/>
<keyword evidence="2 4" id="KW-0413">Isomerase</keyword>
<evidence type="ECO:0000256" key="4">
    <source>
        <dbReference type="RuleBase" id="RU362032"/>
    </source>
</evidence>
<gene>
    <name evidence="6" type="primary">dmpI</name>
    <name evidence="6" type="ORF">HMPREF0444_1857</name>
</gene>
<dbReference type="eggNOG" id="COG1942">
    <property type="taxonomic scope" value="Bacteria"/>
</dbReference>
<dbReference type="NCBIfam" id="NF002571">
    <property type="entry name" value="PRK02220.1"/>
    <property type="match status" value="1"/>
</dbReference>
<dbReference type="Gene3D" id="3.30.429.10">
    <property type="entry name" value="Macrophage Migration Inhibitory Factor"/>
    <property type="match status" value="1"/>
</dbReference>
<dbReference type="NCBIfam" id="TIGR00013">
    <property type="entry name" value="taut"/>
    <property type="match status" value="1"/>
</dbReference>
<organism evidence="6 7">
    <name type="scientific">Granulicatella adiacens ATCC 49175</name>
    <dbReference type="NCBI Taxonomy" id="638301"/>
    <lineage>
        <taxon>Bacteria</taxon>
        <taxon>Bacillati</taxon>
        <taxon>Bacillota</taxon>
        <taxon>Bacilli</taxon>
        <taxon>Lactobacillales</taxon>
        <taxon>Carnobacteriaceae</taxon>
        <taxon>Granulicatella</taxon>
    </lineage>
</organism>
<sequence>MPFIHVEMIEGRSREQKEALVKEVTEVVSKHTGAPTEHIHIIIQEIKAENLGQNGKLRG</sequence>
<dbReference type="EC" id="5.3.2.-" evidence="4"/>
<protein>
    <recommendedName>
        <fullName evidence="4">Tautomerase</fullName>
        <ecNumber evidence="4">5.3.2.-</ecNumber>
    </recommendedName>
</protein>
<feature type="active site" description="Proton acceptor; via imino nitrogen" evidence="3">
    <location>
        <position position="2"/>
    </location>
</feature>
<proteinExistence type="inferred from homology"/>
<comment type="similarity">
    <text evidence="1 4">Belongs to the 4-oxalocrotonate tautomerase family.</text>
</comment>
<accession>C8NIW2</accession>
<dbReference type="PANTHER" id="PTHR35530">
    <property type="entry name" value="TAUTOMERASE-RELATED"/>
    <property type="match status" value="1"/>
</dbReference>
<dbReference type="EMBL" id="ACKZ01000029">
    <property type="protein sequence ID" value="EEW36509.1"/>
    <property type="molecule type" value="Genomic_DNA"/>
</dbReference>
<evidence type="ECO:0000313" key="7">
    <source>
        <dbReference type="Proteomes" id="UP000005926"/>
    </source>
</evidence>
<evidence type="ECO:0000256" key="3">
    <source>
        <dbReference type="PIRSR" id="PIRSR618191-1"/>
    </source>
</evidence>
<dbReference type="HOGENOM" id="CLU_148073_5_1_9"/>
<comment type="caution">
    <text evidence="6">The sequence shown here is derived from an EMBL/GenBank/DDBJ whole genome shotgun (WGS) entry which is preliminary data.</text>
</comment>
<reference evidence="6 7" key="1">
    <citation type="submission" date="2009-08" db="EMBL/GenBank/DDBJ databases">
        <authorList>
            <person name="Muzny D."/>
            <person name="Qin X."/>
            <person name="Deng J."/>
            <person name="Jiang H."/>
            <person name="Liu Y."/>
            <person name="Qu J."/>
            <person name="Song X.-Z."/>
            <person name="Zhang L."/>
            <person name="Thornton R."/>
            <person name="Coyle M."/>
            <person name="Francisco L."/>
            <person name="Jackson L."/>
            <person name="Javaid M."/>
            <person name="Korchina V."/>
            <person name="Kovar C."/>
            <person name="Mata R."/>
            <person name="Mathew T."/>
            <person name="Ngo R."/>
            <person name="Nguyen L."/>
            <person name="Nguyen N."/>
            <person name="Okwuonu G."/>
            <person name="Ongeri F."/>
            <person name="Pham C."/>
            <person name="Simmons D."/>
            <person name="Wilczek-Boney K."/>
            <person name="Hale W."/>
            <person name="Jakkamsetti A."/>
            <person name="Pham P."/>
            <person name="Ruth R."/>
            <person name="San Lucas F."/>
            <person name="Warren J."/>
            <person name="Zhang J."/>
            <person name="Zhao Z."/>
            <person name="Zhou C."/>
            <person name="Zhu D."/>
            <person name="Lee S."/>
            <person name="Bess C."/>
            <person name="Blankenburg K."/>
            <person name="Forbes L."/>
            <person name="Fu Q."/>
            <person name="Gubbala S."/>
            <person name="Hirani K."/>
            <person name="Jayaseelan J.C."/>
            <person name="Lara F."/>
            <person name="Munidasa M."/>
            <person name="Palculict T."/>
            <person name="Patil S."/>
            <person name="Pu L.-L."/>
            <person name="Saada N."/>
            <person name="Tang L."/>
            <person name="Weissenberger G."/>
            <person name="Zhu Y."/>
            <person name="Hemphill L."/>
            <person name="Shang Y."/>
            <person name="Youmans B."/>
            <person name="Ayvaz T."/>
            <person name="Ross M."/>
            <person name="Santibanez J."/>
            <person name="Aqrawi P."/>
            <person name="Gross S."/>
            <person name="Joshi V."/>
            <person name="Fowler G."/>
            <person name="Nazareth L."/>
            <person name="Reid J."/>
            <person name="Worley K."/>
            <person name="Petrosino J."/>
            <person name="Highlander S."/>
            <person name="Gibbs R."/>
        </authorList>
    </citation>
    <scope>NUCLEOTIDE SEQUENCE [LARGE SCALE GENOMIC DNA]</scope>
    <source>
        <strain evidence="6 7">ATCC 49175</strain>
    </source>
</reference>
<feature type="domain" description="4-oxalocrotonate tautomerase-like" evidence="5">
    <location>
        <begin position="2"/>
        <end position="56"/>
    </location>
</feature>
<keyword evidence="7" id="KW-1185">Reference proteome</keyword>